<keyword evidence="1" id="KW-0175">Coiled coil</keyword>
<dbReference type="InterPro" id="IPR013381">
    <property type="entry name" value="CRISPR-assoc_prot_Cse1"/>
</dbReference>
<reference evidence="2 3" key="1">
    <citation type="submission" date="2024-04" db="EMBL/GenBank/DDBJ databases">
        <title>Draft genome sequence of Sessilibacter corallicola NBRC 116591.</title>
        <authorList>
            <person name="Miyakawa T."/>
            <person name="Kusuya Y."/>
            <person name="Miura T."/>
        </authorList>
    </citation>
    <scope>NUCLEOTIDE SEQUENCE [LARGE SCALE GENOMIC DNA]</scope>
    <source>
        <strain evidence="2 3">KU-00831-HH</strain>
    </source>
</reference>
<name>A0ABQ0ACV4_9GAMM</name>
<evidence type="ECO:0000313" key="3">
    <source>
        <dbReference type="Proteomes" id="UP001465153"/>
    </source>
</evidence>
<organism evidence="2 3">
    <name type="scientific">Sessilibacter corallicola</name>
    <dbReference type="NCBI Taxonomy" id="2904075"/>
    <lineage>
        <taxon>Bacteria</taxon>
        <taxon>Pseudomonadati</taxon>
        <taxon>Pseudomonadota</taxon>
        <taxon>Gammaproteobacteria</taxon>
        <taxon>Cellvibrionales</taxon>
        <taxon>Cellvibrionaceae</taxon>
        <taxon>Sessilibacter</taxon>
    </lineage>
</organism>
<protein>
    <submittedName>
        <fullName evidence="2">Type I-E CRISPR-associated protein Cse1/CasA</fullName>
    </submittedName>
</protein>
<keyword evidence="3" id="KW-1185">Reference proteome</keyword>
<accession>A0ABQ0ACV4</accession>
<sequence length="525" mass="59638">MNLITTPWLNVIRANGDLDVIAPAQLVETDNPVLDLNSCRPDFKGGLYQLLIGLFQTFFAPKDNDDWSQWYESPPPIDDVNKAFANYIDYFELFSGKIAFLQDFDLPEAETKSVSALLIEAPGAKTIKDNLDHFVKRNQVNAICPECLSSALYTLQTNAPSGGAGHRTGMRGGGPLTTLLMPHDPKATLWQKIWLNILTASNEPDDYSDVFPWLKPTKTSEKKDTGTVITEVHPLQMHWGMPRRIRVNLDSMHEGNCDLCGKHSQQLISEYRTKNYGINYDGEWIHPLTPHREDPKGKKPTLSIKGQPGGVGYRDWLTLNFTYKNGDTLPAKVVNVFYSDERLELLKEEYPDIAKSFGLWCFGYDMDNMKARCWYENQMPVVGINTSLIYADKSSFIDLVEAYVKKAQFVLKALKDALKQANSDVKFVDDQFWLATEDVFFDQIIEVSKYDELANNIPEAVFVRWIYTLRNTAFSIFDHKSLDYPVDEKNLKNIAAGRASLTKKLGNKKIMDDFNSYILNEEGDS</sequence>
<evidence type="ECO:0000313" key="2">
    <source>
        <dbReference type="EMBL" id="GAA6169482.1"/>
    </source>
</evidence>
<dbReference type="RefSeq" id="WP_353303996.1">
    <property type="nucleotide sequence ID" value="NZ_BAABWN010000012.1"/>
</dbReference>
<dbReference type="EMBL" id="BAABWN010000012">
    <property type="protein sequence ID" value="GAA6169482.1"/>
    <property type="molecule type" value="Genomic_DNA"/>
</dbReference>
<dbReference type="NCBIfam" id="TIGR02547">
    <property type="entry name" value="casA_cse1"/>
    <property type="match status" value="1"/>
</dbReference>
<comment type="caution">
    <text evidence="2">The sequence shown here is derived from an EMBL/GenBank/DDBJ whole genome shotgun (WGS) entry which is preliminary data.</text>
</comment>
<gene>
    <name evidence="2" type="primary">casA</name>
    <name evidence="2" type="ORF">NBRC116591_32930</name>
</gene>
<evidence type="ECO:0000256" key="1">
    <source>
        <dbReference type="SAM" id="Coils"/>
    </source>
</evidence>
<dbReference type="Proteomes" id="UP001465153">
    <property type="component" value="Unassembled WGS sequence"/>
</dbReference>
<dbReference type="CDD" id="cd09729">
    <property type="entry name" value="Cse1_I-E"/>
    <property type="match status" value="1"/>
</dbReference>
<feature type="coiled-coil region" evidence="1">
    <location>
        <begin position="404"/>
        <end position="431"/>
    </location>
</feature>
<dbReference type="Pfam" id="PF09481">
    <property type="entry name" value="CRISPR_Cse1"/>
    <property type="match status" value="1"/>
</dbReference>
<proteinExistence type="predicted"/>